<comment type="caution">
    <text evidence="1">The sequence shown here is derived from an EMBL/GenBank/DDBJ whole genome shotgun (WGS) entry which is preliminary data.</text>
</comment>
<evidence type="ECO:0000313" key="1">
    <source>
        <dbReference type="EMBL" id="HIY72780.1"/>
    </source>
</evidence>
<proteinExistence type="predicted"/>
<accession>A0A9D2CE40</accession>
<dbReference type="AlphaFoldDB" id="A0A9D2CE40"/>
<evidence type="ECO:0000313" key="2">
    <source>
        <dbReference type="Proteomes" id="UP000886824"/>
    </source>
</evidence>
<dbReference type="EMBL" id="DXCX01000027">
    <property type="protein sequence ID" value="HIY72780.1"/>
    <property type="molecule type" value="Genomic_DNA"/>
</dbReference>
<organism evidence="1 2">
    <name type="scientific">Candidatus Intestinimonas merdavium</name>
    <dbReference type="NCBI Taxonomy" id="2838622"/>
    <lineage>
        <taxon>Bacteria</taxon>
        <taxon>Bacillati</taxon>
        <taxon>Bacillota</taxon>
        <taxon>Clostridia</taxon>
        <taxon>Eubacteriales</taxon>
        <taxon>Intestinimonas</taxon>
    </lineage>
</organism>
<sequence length="108" mass="12545">MRQNDKLPMDEHHLQNKTLSLKAKGLFSLMLDKMKEVPDWNFTIRNLAELNKDGIEAVGNAVRELEQAGYVERHRTYSPEGHISGVRYILHRIPLTENPVQDNHKTEK</sequence>
<gene>
    <name evidence="1" type="ORF">H9826_02230</name>
</gene>
<name>A0A9D2CE40_9FIRM</name>
<dbReference type="Proteomes" id="UP000886824">
    <property type="component" value="Unassembled WGS sequence"/>
</dbReference>
<reference evidence="1" key="1">
    <citation type="journal article" date="2021" name="PeerJ">
        <title>Extensive microbial diversity within the chicken gut microbiome revealed by metagenomics and culture.</title>
        <authorList>
            <person name="Gilroy R."/>
            <person name="Ravi A."/>
            <person name="Getino M."/>
            <person name="Pursley I."/>
            <person name="Horton D.L."/>
            <person name="Alikhan N.F."/>
            <person name="Baker D."/>
            <person name="Gharbi K."/>
            <person name="Hall N."/>
            <person name="Watson M."/>
            <person name="Adriaenssens E.M."/>
            <person name="Foster-Nyarko E."/>
            <person name="Jarju S."/>
            <person name="Secka A."/>
            <person name="Antonio M."/>
            <person name="Oren A."/>
            <person name="Chaudhuri R.R."/>
            <person name="La Ragione R."/>
            <person name="Hildebrand F."/>
            <person name="Pallen M.J."/>
        </authorList>
    </citation>
    <scope>NUCLEOTIDE SEQUENCE</scope>
    <source>
        <strain evidence="1">CHK33-7979</strain>
    </source>
</reference>
<reference evidence="1" key="2">
    <citation type="submission" date="2021-04" db="EMBL/GenBank/DDBJ databases">
        <authorList>
            <person name="Gilroy R."/>
        </authorList>
    </citation>
    <scope>NUCLEOTIDE SEQUENCE</scope>
    <source>
        <strain evidence="1">CHK33-7979</strain>
    </source>
</reference>
<protein>
    <submittedName>
        <fullName evidence="1">Helix-turn-helix domain-containing protein</fullName>
    </submittedName>
</protein>